<feature type="region of interest" description="Disordered" evidence="1">
    <location>
        <begin position="71"/>
        <end position="93"/>
    </location>
</feature>
<evidence type="ECO:0000256" key="1">
    <source>
        <dbReference type="SAM" id="MobiDB-lite"/>
    </source>
</evidence>
<dbReference type="InterPro" id="IPR029058">
    <property type="entry name" value="AB_hydrolase_fold"/>
</dbReference>
<organism evidence="2 3">
    <name type="scientific">Wolfiporia cocos (strain MD-104)</name>
    <name type="common">Brown rot fungus</name>
    <dbReference type="NCBI Taxonomy" id="742152"/>
    <lineage>
        <taxon>Eukaryota</taxon>
        <taxon>Fungi</taxon>
        <taxon>Dikarya</taxon>
        <taxon>Basidiomycota</taxon>
        <taxon>Agaricomycotina</taxon>
        <taxon>Agaricomycetes</taxon>
        <taxon>Polyporales</taxon>
        <taxon>Phaeolaceae</taxon>
        <taxon>Wolfiporia</taxon>
    </lineage>
</organism>
<dbReference type="AlphaFoldDB" id="A0A2H3JTV0"/>
<proteinExistence type="predicted"/>
<dbReference type="PANTHER" id="PTHR32268">
    <property type="entry name" value="HOMOSERINE O-ACETYLTRANSFERASE"/>
    <property type="match status" value="1"/>
</dbReference>
<sequence>PVAYKTRGKLNETRDNVMIIYHAFTGSSDVEDWRAIRCIDYGLTRGGERHFDPNRYFIFCVNIMGSPYDSASPVTSNSDTKCMEESSDMTVTA</sequence>
<dbReference type="GO" id="GO:0004414">
    <property type="term" value="F:homoserine O-acetyltransferase activity"/>
    <property type="evidence" value="ECO:0007669"/>
    <property type="project" value="TreeGrafter"/>
</dbReference>
<accession>A0A2H3JTV0</accession>
<dbReference type="EMBL" id="KB468124">
    <property type="protein sequence ID" value="PCH42329.1"/>
    <property type="molecule type" value="Genomic_DNA"/>
</dbReference>
<feature type="non-terminal residue" evidence="2">
    <location>
        <position position="1"/>
    </location>
</feature>
<dbReference type="GO" id="GO:0009086">
    <property type="term" value="P:methionine biosynthetic process"/>
    <property type="evidence" value="ECO:0007669"/>
    <property type="project" value="TreeGrafter"/>
</dbReference>
<dbReference type="SUPFAM" id="SSF53474">
    <property type="entry name" value="alpha/beta-Hydrolases"/>
    <property type="match status" value="1"/>
</dbReference>
<dbReference type="Gene3D" id="3.40.50.1820">
    <property type="entry name" value="alpha/beta hydrolase"/>
    <property type="match status" value="1"/>
</dbReference>
<dbReference type="OrthoDB" id="3180244at2759"/>
<dbReference type="InterPro" id="IPR008220">
    <property type="entry name" value="HAT_MetX-like"/>
</dbReference>
<evidence type="ECO:0000313" key="2">
    <source>
        <dbReference type="EMBL" id="PCH42329.1"/>
    </source>
</evidence>
<dbReference type="Proteomes" id="UP000218811">
    <property type="component" value="Unassembled WGS sequence"/>
</dbReference>
<gene>
    <name evidence="2" type="ORF">WOLCODRAFT_72272</name>
</gene>
<protein>
    <submittedName>
        <fullName evidence="2">Uncharacterized protein</fullName>
    </submittedName>
</protein>
<dbReference type="GO" id="GO:0009092">
    <property type="term" value="P:homoserine metabolic process"/>
    <property type="evidence" value="ECO:0007669"/>
    <property type="project" value="TreeGrafter"/>
</dbReference>
<reference evidence="2 3" key="1">
    <citation type="journal article" date="2012" name="Science">
        <title>The Paleozoic origin of enzymatic lignin decomposition reconstructed from 31 fungal genomes.</title>
        <authorList>
            <person name="Floudas D."/>
            <person name="Binder M."/>
            <person name="Riley R."/>
            <person name="Barry K."/>
            <person name="Blanchette R.A."/>
            <person name="Henrissat B."/>
            <person name="Martinez A.T."/>
            <person name="Otillar R."/>
            <person name="Spatafora J.W."/>
            <person name="Yadav J.S."/>
            <person name="Aerts A."/>
            <person name="Benoit I."/>
            <person name="Boyd A."/>
            <person name="Carlson A."/>
            <person name="Copeland A."/>
            <person name="Coutinho P.M."/>
            <person name="de Vries R.P."/>
            <person name="Ferreira P."/>
            <person name="Findley K."/>
            <person name="Foster B."/>
            <person name="Gaskell J."/>
            <person name="Glotzer D."/>
            <person name="Gorecki P."/>
            <person name="Heitman J."/>
            <person name="Hesse C."/>
            <person name="Hori C."/>
            <person name="Igarashi K."/>
            <person name="Jurgens J.A."/>
            <person name="Kallen N."/>
            <person name="Kersten P."/>
            <person name="Kohler A."/>
            <person name="Kuees U."/>
            <person name="Kumar T.K.A."/>
            <person name="Kuo A."/>
            <person name="LaButti K."/>
            <person name="Larrondo L.F."/>
            <person name="Lindquist E."/>
            <person name="Ling A."/>
            <person name="Lombard V."/>
            <person name="Lucas S."/>
            <person name="Lundell T."/>
            <person name="Martin R."/>
            <person name="McLaughlin D.J."/>
            <person name="Morgenstern I."/>
            <person name="Morin E."/>
            <person name="Murat C."/>
            <person name="Nagy L.G."/>
            <person name="Nolan M."/>
            <person name="Ohm R.A."/>
            <person name="Patyshakuliyeva A."/>
            <person name="Rokas A."/>
            <person name="Ruiz-Duenas F.J."/>
            <person name="Sabat G."/>
            <person name="Salamov A."/>
            <person name="Samejima M."/>
            <person name="Schmutz J."/>
            <person name="Slot J.C."/>
            <person name="St John F."/>
            <person name="Stenlid J."/>
            <person name="Sun H."/>
            <person name="Sun S."/>
            <person name="Syed K."/>
            <person name="Tsang A."/>
            <person name="Wiebenga A."/>
            <person name="Young D."/>
            <person name="Pisabarro A."/>
            <person name="Eastwood D.C."/>
            <person name="Martin F."/>
            <person name="Cullen D."/>
            <person name="Grigoriev I.V."/>
            <person name="Hibbett D.S."/>
        </authorList>
    </citation>
    <scope>NUCLEOTIDE SEQUENCE [LARGE SCALE GENOMIC DNA]</scope>
    <source>
        <strain evidence="2 3">MD-104</strain>
    </source>
</reference>
<keyword evidence="3" id="KW-1185">Reference proteome</keyword>
<evidence type="ECO:0000313" key="3">
    <source>
        <dbReference type="Proteomes" id="UP000218811"/>
    </source>
</evidence>
<name>A0A2H3JTV0_WOLCO</name>
<dbReference type="PANTHER" id="PTHR32268:SF11">
    <property type="entry name" value="HOMOSERINE O-ACETYLTRANSFERASE"/>
    <property type="match status" value="1"/>
</dbReference>
<dbReference type="STRING" id="742152.A0A2H3JTV0"/>